<keyword evidence="2" id="KW-0255">Endonuclease</keyword>
<dbReference type="InterPro" id="IPR008538">
    <property type="entry name" value="Uma2"/>
</dbReference>
<gene>
    <name evidence="2" type="ORF">EWV78_02420</name>
</gene>
<evidence type="ECO:0000259" key="1">
    <source>
        <dbReference type="Pfam" id="PF05685"/>
    </source>
</evidence>
<comment type="caution">
    <text evidence="2">The sequence shown here is derived from an EMBL/GenBank/DDBJ whole genome shotgun (WGS) entry which is preliminary data.</text>
</comment>
<keyword evidence="2" id="KW-0378">Hydrolase</keyword>
<dbReference type="SUPFAM" id="SSF52980">
    <property type="entry name" value="Restriction endonuclease-like"/>
    <property type="match status" value="1"/>
</dbReference>
<dbReference type="CDD" id="cd06260">
    <property type="entry name" value="DUF820-like"/>
    <property type="match status" value="1"/>
</dbReference>
<dbReference type="InterPro" id="IPR012296">
    <property type="entry name" value="Nuclease_put_TT1808"/>
</dbReference>
<dbReference type="Proteomes" id="UP000315113">
    <property type="component" value="Unassembled WGS sequence"/>
</dbReference>
<sequence>MIIAQEKPTIATVTKTPVTLEAYRAIAETSQERYEYCHGEMILMPGGTATHSAIAINISVFLGFLLRDRDFRLYNSDLRLWIPEYHCGTYTDLMIVNHEPEFNGDRKDEILNPLFIVEVLSPATEAYDRGDKFRKYRSLPSFCEYLLVSQTEPYIEQYFRLAQSDRWQLQTYDQLSQIIPLESLNVELPLLEIYRRVSFAAASTD</sequence>
<keyword evidence="2" id="KW-0540">Nuclease</keyword>
<dbReference type="GO" id="GO:0004519">
    <property type="term" value="F:endonuclease activity"/>
    <property type="evidence" value="ECO:0007669"/>
    <property type="project" value="UniProtKB-KW"/>
</dbReference>
<protein>
    <submittedName>
        <fullName evidence="2">Uma2 family endonuclease</fullName>
    </submittedName>
</protein>
<dbReference type="PANTHER" id="PTHR36558:SF1">
    <property type="entry name" value="RESTRICTION ENDONUCLEASE DOMAIN-CONTAINING PROTEIN-RELATED"/>
    <property type="match status" value="1"/>
</dbReference>
<dbReference type="AlphaFoldDB" id="A0A552EZ86"/>
<dbReference type="EMBL" id="SFBH01000018">
    <property type="protein sequence ID" value="TRU39774.1"/>
    <property type="molecule type" value="Genomic_DNA"/>
</dbReference>
<dbReference type="Gene3D" id="3.90.1570.10">
    <property type="entry name" value="tt1808, chain A"/>
    <property type="match status" value="1"/>
</dbReference>
<dbReference type="InterPro" id="IPR011335">
    <property type="entry name" value="Restrct_endonuc-II-like"/>
</dbReference>
<evidence type="ECO:0000313" key="2">
    <source>
        <dbReference type="EMBL" id="TRU39774.1"/>
    </source>
</evidence>
<feature type="domain" description="Putative restriction endonuclease" evidence="1">
    <location>
        <begin position="21"/>
        <end position="187"/>
    </location>
</feature>
<proteinExistence type="predicted"/>
<accession>A0A552EZ86</accession>
<dbReference type="Pfam" id="PF05685">
    <property type="entry name" value="Uma2"/>
    <property type="match status" value="1"/>
</dbReference>
<dbReference type="PANTHER" id="PTHR36558">
    <property type="entry name" value="GLR1098 PROTEIN"/>
    <property type="match status" value="1"/>
</dbReference>
<reference evidence="2 3" key="1">
    <citation type="submission" date="2019-01" db="EMBL/GenBank/DDBJ databases">
        <title>Coherence of Microcystis species and biogeography revealed through population genomics.</title>
        <authorList>
            <person name="Perez-Carrascal O.M."/>
            <person name="Terrat Y."/>
            <person name="Giani A."/>
            <person name="Fortin N."/>
            <person name="Tromas N."/>
            <person name="Shapiro B.J."/>
        </authorList>
    </citation>
    <scope>NUCLEOTIDE SEQUENCE [LARGE SCALE GENOMIC DNA]</scope>
    <source>
        <strain evidence="2">Ma_MB_F_20061100_S20D</strain>
    </source>
</reference>
<organism evidence="2 3">
    <name type="scientific">Microcystis aeruginosa Ma_MB_F_20061100_S20D</name>
    <dbReference type="NCBI Taxonomy" id="2486253"/>
    <lineage>
        <taxon>Bacteria</taxon>
        <taxon>Bacillati</taxon>
        <taxon>Cyanobacteriota</taxon>
        <taxon>Cyanophyceae</taxon>
        <taxon>Oscillatoriophycideae</taxon>
        <taxon>Chroococcales</taxon>
        <taxon>Microcystaceae</taxon>
        <taxon>Microcystis</taxon>
    </lineage>
</organism>
<evidence type="ECO:0000313" key="3">
    <source>
        <dbReference type="Proteomes" id="UP000315113"/>
    </source>
</evidence>
<name>A0A552EZ86_MICAE</name>